<sequence length="105" mass="11188">MNSGCNGTPRGSTPRRKTRSWGSVLSVEKIVWCSRADGHVLSHRARPSSAARVASAVTAVAAALPRAQRAQARPSGVATFSIVASREGKVNVKWLFDSDVERGND</sequence>
<dbReference type="AlphaFoldDB" id="A0AAV1TUM5"/>
<comment type="caution">
    <text evidence="2">The sequence shown here is derived from an EMBL/GenBank/DDBJ whole genome shotgun (WGS) entry which is preliminary data.</text>
</comment>
<dbReference type="Proteomes" id="UP001162060">
    <property type="component" value="Unassembled WGS sequence"/>
</dbReference>
<name>A0AAV1TUM5_9STRA</name>
<gene>
    <name evidence="2" type="ORF">PM001_LOCUS10472</name>
</gene>
<dbReference type="EMBL" id="CAKLBY020000086">
    <property type="protein sequence ID" value="CAK7925322.1"/>
    <property type="molecule type" value="Genomic_DNA"/>
</dbReference>
<evidence type="ECO:0000313" key="2">
    <source>
        <dbReference type="EMBL" id="CAK7925322.1"/>
    </source>
</evidence>
<proteinExistence type="predicted"/>
<protein>
    <submittedName>
        <fullName evidence="2">Uncharacterized protein</fullName>
    </submittedName>
</protein>
<reference evidence="2" key="1">
    <citation type="submission" date="2024-01" db="EMBL/GenBank/DDBJ databases">
        <authorList>
            <person name="Webb A."/>
        </authorList>
    </citation>
    <scope>NUCLEOTIDE SEQUENCE</scope>
    <source>
        <strain evidence="2">Pm1</strain>
    </source>
</reference>
<evidence type="ECO:0000256" key="1">
    <source>
        <dbReference type="SAM" id="MobiDB-lite"/>
    </source>
</evidence>
<feature type="compositionally biased region" description="Polar residues" evidence="1">
    <location>
        <begin position="1"/>
        <end position="11"/>
    </location>
</feature>
<feature type="region of interest" description="Disordered" evidence="1">
    <location>
        <begin position="1"/>
        <end position="20"/>
    </location>
</feature>
<organism evidence="2 3">
    <name type="scientific">Peronospora matthiolae</name>
    <dbReference type="NCBI Taxonomy" id="2874970"/>
    <lineage>
        <taxon>Eukaryota</taxon>
        <taxon>Sar</taxon>
        <taxon>Stramenopiles</taxon>
        <taxon>Oomycota</taxon>
        <taxon>Peronosporomycetes</taxon>
        <taxon>Peronosporales</taxon>
        <taxon>Peronosporaceae</taxon>
        <taxon>Peronospora</taxon>
    </lineage>
</organism>
<accession>A0AAV1TUM5</accession>
<evidence type="ECO:0000313" key="3">
    <source>
        <dbReference type="Proteomes" id="UP001162060"/>
    </source>
</evidence>